<name>A0A9P8Y610_9PEZI</name>
<dbReference type="EMBL" id="JAGTJQ010000006">
    <property type="protein sequence ID" value="KAH7028791.1"/>
    <property type="molecule type" value="Genomic_DNA"/>
</dbReference>
<reference evidence="1" key="1">
    <citation type="journal article" date="2021" name="Nat. Commun.">
        <title>Genetic determinants of endophytism in the Arabidopsis root mycobiome.</title>
        <authorList>
            <person name="Mesny F."/>
            <person name="Miyauchi S."/>
            <person name="Thiergart T."/>
            <person name="Pickel B."/>
            <person name="Atanasova L."/>
            <person name="Karlsson M."/>
            <person name="Huettel B."/>
            <person name="Barry K.W."/>
            <person name="Haridas S."/>
            <person name="Chen C."/>
            <person name="Bauer D."/>
            <person name="Andreopoulos W."/>
            <person name="Pangilinan J."/>
            <person name="LaButti K."/>
            <person name="Riley R."/>
            <person name="Lipzen A."/>
            <person name="Clum A."/>
            <person name="Drula E."/>
            <person name="Henrissat B."/>
            <person name="Kohler A."/>
            <person name="Grigoriev I.V."/>
            <person name="Martin F.M."/>
            <person name="Hacquard S."/>
        </authorList>
    </citation>
    <scope>NUCLEOTIDE SEQUENCE</scope>
    <source>
        <strain evidence="1">MPI-CAGE-CH-0230</strain>
    </source>
</reference>
<protein>
    <submittedName>
        <fullName evidence="1">Uncharacterized protein</fullName>
    </submittedName>
</protein>
<dbReference type="GeneID" id="70189830"/>
<proteinExistence type="predicted"/>
<evidence type="ECO:0000313" key="2">
    <source>
        <dbReference type="Proteomes" id="UP000756346"/>
    </source>
</evidence>
<keyword evidence="2" id="KW-1185">Reference proteome</keyword>
<gene>
    <name evidence="1" type="ORF">B0I36DRAFT_374543</name>
</gene>
<dbReference type="OrthoDB" id="3932667at2759"/>
<comment type="caution">
    <text evidence="1">The sequence shown here is derived from an EMBL/GenBank/DDBJ whole genome shotgun (WGS) entry which is preliminary data.</text>
</comment>
<dbReference type="SUPFAM" id="SSF51197">
    <property type="entry name" value="Clavaminate synthase-like"/>
    <property type="match status" value="1"/>
</dbReference>
<organism evidence="1 2">
    <name type="scientific">Microdochium trichocladiopsis</name>
    <dbReference type="NCBI Taxonomy" id="1682393"/>
    <lineage>
        <taxon>Eukaryota</taxon>
        <taxon>Fungi</taxon>
        <taxon>Dikarya</taxon>
        <taxon>Ascomycota</taxon>
        <taxon>Pezizomycotina</taxon>
        <taxon>Sordariomycetes</taxon>
        <taxon>Xylariomycetidae</taxon>
        <taxon>Xylariales</taxon>
        <taxon>Microdochiaceae</taxon>
        <taxon>Microdochium</taxon>
    </lineage>
</organism>
<sequence>MQPALQANGLSSKTEERPGLLNVSANEAMALFKDRVQGTGAVPGLHLNTVRYRYSLPDEQKIRFRVRTLQKLRRTWKNDETEAKFLNLVRHIESDGCALFGGLVDTSVFERLVLKYDEVLEEAGNKTFMHSYVNFAHHPAFLKDEEYTDAFGHPLLICLIAYLMGGPVRVIDLRGKDTNPININAQDDMLHVDNTPFKEEYKILLTWRRGKAQGASGQNFTFLPGTHKGNRDILVDNCGDPWSTERDSLFVSHEALDGLFQFQETIGVPRRVIEVNYPEKPLAAVFPAGSLVHHRYRNMSGSPRSCIIAAFHLAVRNPGELIHAKFPSGSKRSLLEFLVGFQDGDSDDEFTDIICDNAKRIEEMIWELSSPSAESILVDLQGLAILDFDDTVALTEFLSTSMFYDKHGLLHLILYEDGHEEIRKPARKRIGEMQKDTMALRLAHGCPTSLDLLQPETMRVVADAIVEMAKRPELYPKVPHHNVTFELASLRYLLKDLGEAIFRCEGTETFLCTSLFLFWAGEEIVPYLKESDQAVVRPLLGMFLRNYAAFLLLIEGLN</sequence>
<accession>A0A9P8Y610</accession>
<dbReference type="RefSeq" id="XP_046011079.1">
    <property type="nucleotide sequence ID" value="XM_046160284.1"/>
</dbReference>
<dbReference type="AlphaFoldDB" id="A0A9P8Y610"/>
<evidence type="ECO:0000313" key="1">
    <source>
        <dbReference type="EMBL" id="KAH7028791.1"/>
    </source>
</evidence>
<dbReference type="Proteomes" id="UP000756346">
    <property type="component" value="Unassembled WGS sequence"/>
</dbReference>